<feature type="transmembrane region" description="Helical" evidence="7">
    <location>
        <begin position="289"/>
        <end position="309"/>
    </location>
</feature>
<feature type="transmembrane region" description="Helical" evidence="7">
    <location>
        <begin position="200"/>
        <end position="227"/>
    </location>
</feature>
<feature type="transmembrane region" description="Helical" evidence="7">
    <location>
        <begin position="330"/>
        <end position="350"/>
    </location>
</feature>
<reference evidence="9 10" key="1">
    <citation type="journal article" date="2011" name="Proc. Natl. Acad. Sci. U.S.A.">
        <title>Niche of harmful alga Aureococcus anophagefferens revealed through ecogenomics.</title>
        <authorList>
            <person name="Gobler C.J."/>
            <person name="Berry D.L."/>
            <person name="Dyhrman S.T."/>
            <person name="Wilhelm S.W."/>
            <person name="Salamov A."/>
            <person name="Lobanov A.V."/>
            <person name="Zhang Y."/>
            <person name="Collier J.L."/>
            <person name="Wurch L.L."/>
            <person name="Kustka A.B."/>
            <person name="Dill B.D."/>
            <person name="Shah M."/>
            <person name="VerBerkmoes N.C."/>
            <person name="Kuo A."/>
            <person name="Terry A."/>
            <person name="Pangilinan J."/>
            <person name="Lindquist E.A."/>
            <person name="Lucas S."/>
            <person name="Paulsen I.T."/>
            <person name="Hattenrath-Lehmann T.K."/>
            <person name="Talmage S.C."/>
            <person name="Walker E.A."/>
            <person name="Koch F."/>
            <person name="Burson A.M."/>
            <person name="Marcoval M.A."/>
            <person name="Tang Y.Z."/>
            <person name="Lecleir G.R."/>
            <person name="Coyne K.J."/>
            <person name="Berg G.M."/>
            <person name="Bertrand E.M."/>
            <person name="Saito M.A."/>
            <person name="Gladyshev V.N."/>
            <person name="Grigoriev I.V."/>
        </authorList>
    </citation>
    <scope>NUCLEOTIDE SEQUENCE [LARGE SCALE GENOMIC DNA]</scope>
    <source>
        <strain evidence="10">CCMP 1984</strain>
    </source>
</reference>
<dbReference type="RefSeq" id="XP_009038493.1">
    <property type="nucleotide sequence ID" value="XM_009040245.1"/>
</dbReference>
<dbReference type="eggNOG" id="ENOG502SVC0">
    <property type="taxonomic scope" value="Eukaryota"/>
</dbReference>
<dbReference type="InterPro" id="IPR031127">
    <property type="entry name" value="E3_UB_ligase_RBR"/>
</dbReference>
<evidence type="ECO:0000256" key="7">
    <source>
        <dbReference type="SAM" id="Phobius"/>
    </source>
</evidence>
<keyword evidence="7" id="KW-0472">Membrane</keyword>
<dbReference type="InterPro" id="IPR017907">
    <property type="entry name" value="Znf_RING_CS"/>
</dbReference>
<dbReference type="InterPro" id="IPR013083">
    <property type="entry name" value="Znf_RING/FYVE/PHD"/>
</dbReference>
<dbReference type="PROSITE" id="PS50089">
    <property type="entry name" value="ZF_RING_2"/>
    <property type="match status" value="1"/>
</dbReference>
<feature type="compositionally biased region" description="Basic and acidic residues" evidence="6">
    <location>
        <begin position="21"/>
        <end position="35"/>
    </location>
</feature>
<evidence type="ECO:0000256" key="3">
    <source>
        <dbReference type="ARBA" id="ARBA00022833"/>
    </source>
</evidence>
<feature type="compositionally biased region" description="Basic and acidic residues" evidence="6">
    <location>
        <begin position="52"/>
        <end position="61"/>
    </location>
</feature>
<dbReference type="PROSITE" id="PS00518">
    <property type="entry name" value="ZF_RING_1"/>
    <property type="match status" value="1"/>
</dbReference>
<proteinExistence type="predicted"/>
<keyword evidence="3" id="KW-0862">Zinc</keyword>
<evidence type="ECO:0000256" key="1">
    <source>
        <dbReference type="ARBA" id="ARBA00022723"/>
    </source>
</evidence>
<keyword evidence="1" id="KW-0479">Metal-binding</keyword>
<dbReference type="EMBL" id="GL833133">
    <property type="protein sequence ID" value="EGB06744.1"/>
    <property type="molecule type" value="Genomic_DNA"/>
</dbReference>
<evidence type="ECO:0000313" key="9">
    <source>
        <dbReference type="EMBL" id="EGB06744.1"/>
    </source>
</evidence>
<dbReference type="Gene3D" id="3.30.40.10">
    <property type="entry name" value="Zinc/RING finger domain, C3HC4 (zinc finger)"/>
    <property type="match status" value="1"/>
</dbReference>
<dbReference type="PANTHER" id="PTHR11685">
    <property type="entry name" value="RBR FAMILY RING FINGER AND IBR DOMAIN-CONTAINING"/>
    <property type="match status" value="1"/>
</dbReference>
<organism evidence="10">
    <name type="scientific">Aureococcus anophagefferens</name>
    <name type="common">Harmful bloom alga</name>
    <dbReference type="NCBI Taxonomy" id="44056"/>
    <lineage>
        <taxon>Eukaryota</taxon>
        <taxon>Sar</taxon>
        <taxon>Stramenopiles</taxon>
        <taxon>Ochrophyta</taxon>
        <taxon>Pelagophyceae</taxon>
        <taxon>Pelagomonadales</taxon>
        <taxon>Pelagomonadaceae</taxon>
        <taxon>Aureococcus</taxon>
    </lineage>
</organism>
<dbReference type="GO" id="GO:0016567">
    <property type="term" value="P:protein ubiquitination"/>
    <property type="evidence" value="ECO:0007669"/>
    <property type="project" value="InterPro"/>
</dbReference>
<keyword evidence="10" id="KW-1185">Reference proteome</keyword>
<evidence type="ECO:0000313" key="10">
    <source>
        <dbReference type="Proteomes" id="UP000002729"/>
    </source>
</evidence>
<feature type="coiled-coil region" evidence="5">
    <location>
        <begin position="391"/>
        <end position="421"/>
    </location>
</feature>
<keyword evidence="5" id="KW-0175">Coiled coil</keyword>
<evidence type="ECO:0000256" key="4">
    <source>
        <dbReference type="PROSITE-ProRule" id="PRU00175"/>
    </source>
</evidence>
<feature type="region of interest" description="Disordered" evidence="6">
    <location>
        <begin position="21"/>
        <end position="85"/>
    </location>
</feature>
<protein>
    <recommendedName>
        <fullName evidence="8">RING-type domain-containing protein</fullName>
    </recommendedName>
</protein>
<feature type="transmembrane region" description="Helical" evidence="7">
    <location>
        <begin position="370"/>
        <end position="391"/>
    </location>
</feature>
<dbReference type="GO" id="GO:0004842">
    <property type="term" value="F:ubiquitin-protein transferase activity"/>
    <property type="evidence" value="ECO:0007669"/>
    <property type="project" value="InterPro"/>
</dbReference>
<keyword evidence="2 4" id="KW-0863">Zinc-finger</keyword>
<accession>F0YDI9</accession>
<dbReference type="KEGG" id="aaf:AURANDRAFT_71944"/>
<evidence type="ECO:0000259" key="8">
    <source>
        <dbReference type="PROSITE" id="PS50089"/>
    </source>
</evidence>
<gene>
    <name evidence="9" type="ORF">AURANDRAFT_71944</name>
</gene>
<dbReference type="GO" id="GO:0008270">
    <property type="term" value="F:zinc ion binding"/>
    <property type="evidence" value="ECO:0007669"/>
    <property type="project" value="UniProtKB-KW"/>
</dbReference>
<dbReference type="InterPro" id="IPR001841">
    <property type="entry name" value="Znf_RING"/>
</dbReference>
<keyword evidence="7" id="KW-1133">Transmembrane helix</keyword>
<feature type="region of interest" description="Disordered" evidence="6">
    <location>
        <begin position="768"/>
        <end position="798"/>
    </location>
</feature>
<evidence type="ECO:0000256" key="5">
    <source>
        <dbReference type="SAM" id="Coils"/>
    </source>
</evidence>
<name>F0YDI9_AURAN</name>
<evidence type="ECO:0000256" key="2">
    <source>
        <dbReference type="ARBA" id="ARBA00022771"/>
    </source>
</evidence>
<dbReference type="AlphaFoldDB" id="F0YDI9"/>
<keyword evidence="7" id="KW-0812">Transmembrane</keyword>
<feature type="domain" description="RING-type" evidence="8">
    <location>
        <begin position="518"/>
        <end position="567"/>
    </location>
</feature>
<sequence length="987" mass="106208">MAPRPSARRLLQAVLVVFKSEEESAEDRRERVARDARRRRRRAASASRSRSRSVERGRAHDDDEAVFDAAPPSPTKPPRERTTGGAWRGLAPFLAARALSAGAADGALLGLRGPAPLVVVALRAAAAHPLERCAVSLATGAAAPASAAGLADGWRVAAVLAAAERRLLGPAALGVAAALRLRDLRGDAADPRERARCAAAYLACSAAALPAACACVACGRLATYALFGPPPARRKRERAFARRLQRALDRTAPLPPDAPPAEGRPLGRARPHVVTCRPYDATPAWRDPVAFWLCVCIAVVGYCKLFCIFCHKAKRAEFEDGKCSPNHKHWIAMILWLDVATVGLLCFGVSRGPTGAGDRDGCSRGAGEAGVALLAIAGALLLTCVAPLHVLRRSRDEARRREREEARAREEERRRPKYERLSVAREPGTDPALVEALTKPEDVERELERFRVWQRADDGACPRCGGLGAYGVCDGAKGDREGHLPCGCEICHLCHGSGTTDAVLDELEPDERDDEMPCQVCFCERPRESRFKLAADCDHFYCADCIRGSLGAMMDTGQFPAYCPACRADARGDAERLRAGPGRITDATLTFLQRRRAFKDRGEAFFRCPADDCGNWLLAAKPGEIIEIRGDKIVREKKIGLAPCGAAVCLVCKTELPRYAEPMSPGTVDPRVGQSVRAFSDGARPWRRAVVTARETSGVRVKYLQGGDEDATPRTPGGEHENRHASFVGWDALRVPVELARLAAMHDCPEDKLTQTEMDEATKQAMAQIGKQCPSATSYKDLDKTPRRGRPVTARQLPAGTHPKCPSCDRYKCVDDVDWLPHHGGKRGTQGRANGGDHCCAECRDGAGTHGKYCHAIYKNEERLRAGAAPEGAGEAKDVEIAGVEMTERPALAGVVLRVDAPPPADDELVLPPGIKACPACGMLLEKISGDNQMMCGCEAKPAGGTYRKALAGGGCGHMFDFATLRPLGCGAPGEPANERQVRFARG</sequence>
<dbReference type="SUPFAM" id="SSF57850">
    <property type="entry name" value="RING/U-box"/>
    <property type="match status" value="2"/>
</dbReference>
<evidence type="ECO:0000256" key="6">
    <source>
        <dbReference type="SAM" id="MobiDB-lite"/>
    </source>
</evidence>
<dbReference type="GeneID" id="20228472"/>
<dbReference type="InParanoid" id="F0YDI9"/>
<dbReference type="Proteomes" id="UP000002729">
    <property type="component" value="Unassembled WGS sequence"/>
</dbReference>